<dbReference type="GO" id="GO:0004462">
    <property type="term" value="F:lactoylglutathione lyase activity"/>
    <property type="evidence" value="ECO:0007669"/>
    <property type="project" value="InterPro"/>
</dbReference>
<dbReference type="InterPro" id="IPR037523">
    <property type="entry name" value="VOC_core"/>
</dbReference>
<dbReference type="PANTHER" id="PTHR21366">
    <property type="entry name" value="GLYOXALASE FAMILY PROTEIN"/>
    <property type="match status" value="1"/>
</dbReference>
<organism evidence="3 4">
    <name type="scientific">Bradyrhizobium frederickii</name>
    <dbReference type="NCBI Taxonomy" id="2560054"/>
    <lineage>
        <taxon>Bacteria</taxon>
        <taxon>Pseudomonadati</taxon>
        <taxon>Pseudomonadota</taxon>
        <taxon>Alphaproteobacteria</taxon>
        <taxon>Hyphomicrobiales</taxon>
        <taxon>Nitrobacteraceae</taxon>
        <taxon>Bradyrhizobium</taxon>
    </lineage>
</organism>
<dbReference type="SUPFAM" id="SSF54593">
    <property type="entry name" value="Glyoxalase/Bleomycin resistance protein/Dihydroxybiphenyl dioxygenase"/>
    <property type="match status" value="1"/>
</dbReference>
<keyword evidence="1" id="KW-0479">Metal-binding</keyword>
<dbReference type="CDD" id="cd07237">
    <property type="entry name" value="BphC1-RGP6_C_like"/>
    <property type="match status" value="1"/>
</dbReference>
<dbReference type="InterPro" id="IPR004360">
    <property type="entry name" value="Glyas_Fos-R_dOase_dom"/>
</dbReference>
<dbReference type="Pfam" id="PF00903">
    <property type="entry name" value="Glyoxalase"/>
    <property type="match status" value="1"/>
</dbReference>
<dbReference type="CDD" id="cd07252">
    <property type="entry name" value="BphC1-RGP6_N_like"/>
    <property type="match status" value="1"/>
</dbReference>
<dbReference type="Proteomes" id="UP000297700">
    <property type="component" value="Unassembled WGS sequence"/>
</dbReference>
<dbReference type="Pfam" id="PF22632">
    <property type="entry name" value="BphC_D1"/>
    <property type="match status" value="1"/>
</dbReference>
<feature type="domain" description="VOC" evidence="2">
    <location>
        <begin position="5"/>
        <end position="119"/>
    </location>
</feature>
<proteinExistence type="predicted"/>
<accession>A0A4Y9NTB9</accession>
<evidence type="ECO:0000313" key="3">
    <source>
        <dbReference type="EMBL" id="TFV71229.1"/>
    </source>
</evidence>
<dbReference type="EMBL" id="SPQS01000018">
    <property type="protein sequence ID" value="TFV71229.1"/>
    <property type="molecule type" value="Genomic_DNA"/>
</dbReference>
<dbReference type="Gene3D" id="3.10.180.10">
    <property type="entry name" value="2,3-Dihydroxybiphenyl 1,2-Dioxygenase, domain 1"/>
    <property type="match status" value="2"/>
</dbReference>
<dbReference type="GO" id="GO:0046872">
    <property type="term" value="F:metal ion binding"/>
    <property type="evidence" value="ECO:0007669"/>
    <property type="project" value="UniProtKB-KW"/>
</dbReference>
<dbReference type="PROSITE" id="PS51819">
    <property type="entry name" value="VOC"/>
    <property type="match status" value="2"/>
</dbReference>
<dbReference type="PANTHER" id="PTHR21366:SF14">
    <property type="entry name" value="GLYOXALASE DOMAIN-CONTAINING PROTEIN 5"/>
    <property type="match status" value="1"/>
</dbReference>
<keyword evidence="3" id="KW-0223">Dioxygenase</keyword>
<evidence type="ECO:0000259" key="2">
    <source>
        <dbReference type="PROSITE" id="PS51819"/>
    </source>
</evidence>
<dbReference type="PROSITE" id="PS00934">
    <property type="entry name" value="GLYOXALASE_I_1"/>
    <property type="match status" value="1"/>
</dbReference>
<dbReference type="InterPro" id="IPR050383">
    <property type="entry name" value="GlyoxalaseI/FosfomycinResist"/>
</dbReference>
<feature type="domain" description="VOC" evidence="2">
    <location>
        <begin position="142"/>
        <end position="255"/>
    </location>
</feature>
<evidence type="ECO:0000313" key="4">
    <source>
        <dbReference type="Proteomes" id="UP000297700"/>
    </source>
</evidence>
<evidence type="ECO:0000256" key="1">
    <source>
        <dbReference type="ARBA" id="ARBA00022723"/>
    </source>
</evidence>
<gene>
    <name evidence="3" type="ORF">E4K64_27855</name>
</gene>
<dbReference type="InterPro" id="IPR029068">
    <property type="entry name" value="Glyas_Bleomycin-R_OHBP_Dase"/>
</dbReference>
<reference evidence="3 4" key="1">
    <citation type="submission" date="2019-03" db="EMBL/GenBank/DDBJ databases">
        <title>Bradyrhizobium strains diversity.</title>
        <authorList>
            <person name="Urquiaga M.C.O."/>
            <person name="Hungria M."/>
            <person name="Delamuta J.R.M."/>
            <person name="Klepa M.S."/>
        </authorList>
    </citation>
    <scope>NUCLEOTIDE SEQUENCE [LARGE SCALE GENOMIC DNA]</scope>
    <source>
        <strain evidence="3 4">CNPSo 3426</strain>
    </source>
</reference>
<dbReference type="RefSeq" id="WP_135166340.1">
    <property type="nucleotide sequence ID" value="NZ_SPQS01000018.1"/>
</dbReference>
<name>A0A4Y9NTB9_9BRAD</name>
<dbReference type="AlphaFoldDB" id="A0A4Y9NTB9"/>
<dbReference type="GO" id="GO:0051213">
    <property type="term" value="F:dioxygenase activity"/>
    <property type="evidence" value="ECO:0007669"/>
    <property type="project" value="UniProtKB-KW"/>
</dbReference>
<dbReference type="InterPro" id="IPR018146">
    <property type="entry name" value="Glyoxalase_1_CS"/>
</dbReference>
<comment type="caution">
    <text evidence="3">The sequence shown here is derived from an EMBL/GenBank/DDBJ whole genome shotgun (WGS) entry which is preliminary data.</text>
</comment>
<sequence>MPVQALGYLGISTQNVEEWSEFATRQVGLQLVDRAASCRSFRMDDRRQRIIVDRERADTERFFGWEVADAASLDVLAGKLEAAGVAVRREPASLADQRFVRGLISFRDPAGNRLEAFYGPSLADAPFAPGRNIAGFRTGAEGMGHIVLMVADFEAALAFYRELLGFQISDYTREPKICFLHTNARHHSLALFENSRQGMHHLLVELYSLDDVGQGYDIARAADLVKVSLGRHNNDYMTSFYMQTPSNFLIEYGWGGRQVDVATWQPIEMSTLASFWGHEGLVQSVLGDAPPPAQLPPEGRRAPLQVMEGNYERLSGVCPWWDAITSGR</sequence>
<protein>
    <submittedName>
        <fullName evidence="3">Biphenyl 2,3-dioxygenase</fullName>
    </submittedName>
</protein>
<keyword evidence="3" id="KW-0560">Oxidoreductase</keyword>